<gene>
    <name evidence="8" type="ORF">HRG_04224</name>
</gene>
<feature type="transmembrane region" description="Helical" evidence="6">
    <location>
        <begin position="134"/>
        <end position="151"/>
    </location>
</feature>
<feature type="transmembrane region" description="Helical" evidence="6">
    <location>
        <begin position="245"/>
        <end position="269"/>
    </location>
</feature>
<dbReference type="OrthoDB" id="5384040at2759"/>
<feature type="transmembrane region" description="Helical" evidence="6">
    <location>
        <begin position="327"/>
        <end position="347"/>
    </location>
</feature>
<feature type="transmembrane region" description="Helical" evidence="6">
    <location>
        <begin position="163"/>
        <end position="188"/>
    </location>
</feature>
<dbReference type="AlphaFoldDB" id="A0A9P8SIE1"/>
<proteinExistence type="predicted"/>
<organism evidence="8 9">
    <name type="scientific">Hirsutella rhossiliensis</name>
    <dbReference type="NCBI Taxonomy" id="111463"/>
    <lineage>
        <taxon>Eukaryota</taxon>
        <taxon>Fungi</taxon>
        <taxon>Dikarya</taxon>
        <taxon>Ascomycota</taxon>
        <taxon>Pezizomycotina</taxon>
        <taxon>Sordariomycetes</taxon>
        <taxon>Hypocreomycetidae</taxon>
        <taxon>Hypocreales</taxon>
        <taxon>Ophiocordycipitaceae</taxon>
        <taxon>Hirsutella</taxon>
    </lineage>
</organism>
<evidence type="ECO:0000256" key="7">
    <source>
        <dbReference type="SAM" id="SignalP"/>
    </source>
</evidence>
<keyword evidence="4 6" id="KW-0472">Membrane</keyword>
<comment type="caution">
    <text evidence="8">The sequence shown here is derived from an EMBL/GenBank/DDBJ whole genome shotgun (WGS) entry which is preliminary data.</text>
</comment>
<evidence type="ECO:0000256" key="1">
    <source>
        <dbReference type="ARBA" id="ARBA00004141"/>
    </source>
</evidence>
<feature type="compositionally biased region" description="Basic residues" evidence="5">
    <location>
        <begin position="451"/>
        <end position="461"/>
    </location>
</feature>
<keyword evidence="3 6" id="KW-1133">Transmembrane helix</keyword>
<keyword evidence="9" id="KW-1185">Reference proteome</keyword>
<dbReference type="EMBL" id="JAIZPD010000004">
    <property type="protein sequence ID" value="KAH0963796.1"/>
    <property type="molecule type" value="Genomic_DNA"/>
</dbReference>
<evidence type="ECO:0000256" key="2">
    <source>
        <dbReference type="ARBA" id="ARBA00022692"/>
    </source>
</evidence>
<name>A0A9P8SIE1_9HYPO</name>
<dbReference type="PANTHER" id="PTHR31465:SF15">
    <property type="entry name" value="LIPID TRANSPORTER ATNI-RELATED"/>
    <property type="match status" value="1"/>
</dbReference>
<keyword evidence="7" id="KW-0732">Signal</keyword>
<evidence type="ECO:0000256" key="6">
    <source>
        <dbReference type="SAM" id="Phobius"/>
    </source>
</evidence>
<dbReference type="Proteomes" id="UP000824596">
    <property type="component" value="Unassembled WGS sequence"/>
</dbReference>
<dbReference type="InterPro" id="IPR007568">
    <property type="entry name" value="RTA1"/>
</dbReference>
<dbReference type="GeneID" id="68353353"/>
<feature type="signal peptide" evidence="7">
    <location>
        <begin position="1"/>
        <end position="18"/>
    </location>
</feature>
<feature type="transmembrane region" description="Helical" evidence="6">
    <location>
        <begin position="290"/>
        <end position="307"/>
    </location>
</feature>
<dbReference type="Pfam" id="PF04479">
    <property type="entry name" value="RTA1"/>
    <property type="match status" value="1"/>
</dbReference>
<feature type="transmembrane region" description="Helical" evidence="6">
    <location>
        <begin position="200"/>
        <end position="225"/>
    </location>
</feature>
<feature type="transmembrane region" description="Helical" evidence="6">
    <location>
        <begin position="102"/>
        <end position="122"/>
    </location>
</feature>
<evidence type="ECO:0000313" key="9">
    <source>
        <dbReference type="Proteomes" id="UP000824596"/>
    </source>
</evidence>
<evidence type="ECO:0000256" key="4">
    <source>
        <dbReference type="ARBA" id="ARBA00023136"/>
    </source>
</evidence>
<dbReference type="GO" id="GO:0016020">
    <property type="term" value="C:membrane"/>
    <property type="evidence" value="ECO:0007669"/>
    <property type="project" value="UniProtKB-SubCell"/>
</dbReference>
<feature type="region of interest" description="Disordered" evidence="5">
    <location>
        <begin position="436"/>
        <end position="461"/>
    </location>
</feature>
<comment type="subcellular location">
    <subcellularLocation>
        <location evidence="1">Membrane</location>
        <topology evidence="1">Multi-pass membrane protein</topology>
    </subcellularLocation>
</comment>
<feature type="chain" id="PRO_5040394851" evidence="7">
    <location>
        <begin position="19"/>
        <end position="461"/>
    </location>
</feature>
<sequence length="461" mass="49865">MRQPWILAALLTGGLVVSSPVETAAPRQTSLIAGLEPTPTLELRAAAPDVSIPPVSIPPVSIPPVSIPPLSLDLPTATCTPTIAPGKDGYLPPGSCGALWNYFPSFAAAVAFAVLFGVLLVAHLGQALQYSTGFAWVIIMASLWECGSYAFRAAGSKDQQSNAMATMAQLLVLLSPLWVNAFAYMVFARVVNFFSPTKKVWVLSPSILAIVFVSLDIVSFVIQLIGGGMAGPGSSPESQKKGIDIYMGGIGMQEGFIVLFVGLIVKFHVDQIRAERNGMVPRDKSAWRPLIYALYGCLLSISVRIIFRLIEFSGGAGYDNPLPNTESYFYALDGAPMWLAIFVWNAIHPGRYMQGPDAKMPPSWLSRHLCCCCHRKSKDGMGPHQRLREPLEGDSSELRALRSTDASLSAKEWSGETGTIYEGQVPRVGHSQLLTPYESSRDVSPEPTSHAVRRPRNFVGS</sequence>
<reference evidence="8" key="1">
    <citation type="submission" date="2021-09" db="EMBL/GenBank/DDBJ databases">
        <title>A high-quality genome of the endoparasitic fungus Hirsutella rhossiliensis with a comparison of Hirsutella genomes reveals transposable elements contributing to genome size variation.</title>
        <authorList>
            <person name="Lin R."/>
            <person name="Jiao Y."/>
            <person name="Sun X."/>
            <person name="Ling J."/>
            <person name="Xie B."/>
            <person name="Cheng X."/>
        </authorList>
    </citation>
    <scope>NUCLEOTIDE SEQUENCE</scope>
    <source>
        <strain evidence="8">HR02</strain>
    </source>
</reference>
<accession>A0A9P8SIE1</accession>
<evidence type="ECO:0000313" key="8">
    <source>
        <dbReference type="EMBL" id="KAH0963796.1"/>
    </source>
</evidence>
<dbReference type="RefSeq" id="XP_044721309.1">
    <property type="nucleotide sequence ID" value="XM_044862695.1"/>
</dbReference>
<dbReference type="PANTHER" id="PTHR31465">
    <property type="entry name" value="PROTEIN RTA1-RELATED"/>
    <property type="match status" value="1"/>
</dbReference>
<evidence type="ECO:0000256" key="3">
    <source>
        <dbReference type="ARBA" id="ARBA00022989"/>
    </source>
</evidence>
<keyword evidence="2 6" id="KW-0812">Transmembrane</keyword>
<evidence type="ECO:0000256" key="5">
    <source>
        <dbReference type="SAM" id="MobiDB-lite"/>
    </source>
</evidence>
<protein>
    <submittedName>
        <fullName evidence="8">RTA1 like protein</fullName>
    </submittedName>
</protein>